<evidence type="ECO:0000313" key="2">
    <source>
        <dbReference type="EMBL" id="MFC7198675.1"/>
    </source>
</evidence>
<dbReference type="Pfam" id="PF16868">
    <property type="entry name" value="NMT1_3"/>
    <property type="match status" value="1"/>
</dbReference>
<dbReference type="PROSITE" id="PS51318">
    <property type="entry name" value="TAT"/>
    <property type="match status" value="1"/>
</dbReference>
<reference evidence="2 3" key="1">
    <citation type="journal article" date="2019" name="Int. J. Syst. Evol. Microbiol.">
        <title>The Global Catalogue of Microorganisms (GCM) 10K type strain sequencing project: providing services to taxonomists for standard genome sequencing and annotation.</title>
        <authorList>
            <consortium name="The Broad Institute Genomics Platform"/>
            <consortium name="The Broad Institute Genome Sequencing Center for Infectious Disease"/>
            <person name="Wu L."/>
            <person name="Ma J."/>
        </authorList>
    </citation>
    <scope>NUCLEOTIDE SEQUENCE [LARGE SCALE GENOMIC DNA]</scope>
    <source>
        <strain evidence="2 3">XZGYJ-43</strain>
    </source>
</reference>
<dbReference type="AlphaFoldDB" id="A0ABD5Z0L1"/>
<keyword evidence="3" id="KW-1185">Reference proteome</keyword>
<dbReference type="NCBIfam" id="TIGR02122">
    <property type="entry name" value="TRAP_TAXI"/>
    <property type="match status" value="1"/>
</dbReference>
<accession>A0ABD5Z0L1</accession>
<protein>
    <submittedName>
        <fullName evidence="2">TAXI family TRAP transporter solute-binding subunit</fullName>
    </submittedName>
</protein>
<organism evidence="2 3">
    <name type="scientific">Halospeciosus flavus</name>
    <dbReference type="NCBI Taxonomy" id="3032283"/>
    <lineage>
        <taxon>Archaea</taxon>
        <taxon>Methanobacteriati</taxon>
        <taxon>Methanobacteriota</taxon>
        <taxon>Stenosarchaea group</taxon>
        <taxon>Halobacteria</taxon>
        <taxon>Halobacteriales</taxon>
        <taxon>Halobacteriaceae</taxon>
        <taxon>Halospeciosus</taxon>
    </lineage>
</organism>
<evidence type="ECO:0000256" key="1">
    <source>
        <dbReference type="SAM" id="MobiDB-lite"/>
    </source>
</evidence>
<dbReference type="EMBL" id="JBHTAR010000011">
    <property type="protein sequence ID" value="MFC7198675.1"/>
    <property type="molecule type" value="Genomic_DNA"/>
</dbReference>
<gene>
    <name evidence="2" type="ORF">ACFQJ9_04435</name>
</gene>
<proteinExistence type="predicted"/>
<name>A0ABD5Z0L1_9EURY</name>
<dbReference type="PANTHER" id="PTHR42941">
    <property type="entry name" value="SLL1037 PROTEIN"/>
    <property type="match status" value="1"/>
</dbReference>
<feature type="region of interest" description="Disordered" evidence="1">
    <location>
        <begin position="64"/>
        <end position="86"/>
    </location>
</feature>
<dbReference type="PROSITE" id="PS51257">
    <property type="entry name" value="PROKAR_LIPOPROTEIN"/>
    <property type="match status" value="1"/>
</dbReference>
<dbReference type="SUPFAM" id="SSF53850">
    <property type="entry name" value="Periplasmic binding protein-like II"/>
    <property type="match status" value="1"/>
</dbReference>
<dbReference type="Proteomes" id="UP001596447">
    <property type="component" value="Unassembled WGS sequence"/>
</dbReference>
<evidence type="ECO:0000313" key="3">
    <source>
        <dbReference type="Proteomes" id="UP001596447"/>
    </source>
</evidence>
<dbReference type="RefSeq" id="WP_279528634.1">
    <property type="nucleotide sequence ID" value="NZ_CP122312.1"/>
</dbReference>
<dbReference type="Gene3D" id="3.40.190.10">
    <property type="entry name" value="Periplasmic binding protein-like II"/>
    <property type="match status" value="2"/>
</dbReference>
<comment type="caution">
    <text evidence="2">The sequence shown here is derived from an EMBL/GenBank/DDBJ whole genome shotgun (WGS) entry which is preliminary data.</text>
</comment>
<dbReference type="InterPro" id="IPR011852">
    <property type="entry name" value="TRAP_TAXI"/>
</dbReference>
<sequence length="353" mass="37811">MARSTRRQWLKATGAIGAAGLTGLAGCSGGGSGSGATSIGVGIPSASTTTGQASNAFQRVVKDVSPDTEPAGTIQWNSQETGGDPPSIRQYNQGNLQALTSGNFIIASAMQEKPPFQQRPVDEVPFQAFKIASLHLHVVAVDGSGIETTDDLVGKKFWPLPPSWGLRQQVETIFKNAGMWEDLEPNVVDADTGDVAGAIEENRVDALVAYGSGFENLPGWATEVDARSDLHVVQVGDKLKQGIEQTRGTNFKEIEVYGWNQDMGSKTVGSFPSDFQFFFGRDISRDVGYELAKISHENVEAIQNGQPAYADHSDPAAMAEVYLDGLPVHPGVYDFLEDQGVDVGDYERGTVQE</sequence>
<dbReference type="InterPro" id="IPR006311">
    <property type="entry name" value="TAT_signal"/>
</dbReference>
<dbReference type="PANTHER" id="PTHR42941:SF1">
    <property type="entry name" value="SLL1037 PROTEIN"/>
    <property type="match status" value="1"/>
</dbReference>